<proteinExistence type="predicted"/>
<reference evidence="2 3" key="1">
    <citation type="submission" date="2024-06" db="EMBL/GenBank/DDBJ databases">
        <title>Genomic Encyclopedia of Type Strains, Phase IV (KMG-IV): sequencing the most valuable type-strain genomes for metagenomic binning, comparative biology and taxonomic classification.</title>
        <authorList>
            <person name="Goeker M."/>
        </authorList>
    </citation>
    <scope>NUCLEOTIDE SEQUENCE [LARGE SCALE GENOMIC DNA]</scope>
    <source>
        <strain evidence="2 3">DSM 21331</strain>
    </source>
</reference>
<accession>A0ABV2L976</accession>
<dbReference type="RefSeq" id="WP_238282324.1">
    <property type="nucleotide sequence ID" value="NZ_BPQL01000164.1"/>
</dbReference>
<sequence>MTGLRHMALWLAAVIVLIAVGLMPSDAQAHAGHPHAARVAATALPPTASSEARTGEAQTLLSPLAIRTVVVLAAPPVRALSTGTCDGTCCNAGCRNGSCCTGAGLTPDIDADGDPRGPGDRALARALPARTDVVPEALPEPPRS</sequence>
<dbReference type="Proteomes" id="UP001549145">
    <property type="component" value="Unassembled WGS sequence"/>
</dbReference>
<feature type="compositionally biased region" description="Basic and acidic residues" evidence="1">
    <location>
        <begin position="113"/>
        <end position="123"/>
    </location>
</feature>
<feature type="region of interest" description="Disordered" evidence="1">
    <location>
        <begin position="105"/>
        <end position="144"/>
    </location>
</feature>
<evidence type="ECO:0000313" key="3">
    <source>
        <dbReference type="Proteomes" id="UP001549145"/>
    </source>
</evidence>
<gene>
    <name evidence="2" type="ORF">ABID43_003965</name>
</gene>
<name>A0ABV2L976_9HYPH</name>
<evidence type="ECO:0008006" key="4">
    <source>
        <dbReference type="Google" id="ProtNLM"/>
    </source>
</evidence>
<organism evidence="2 3">
    <name type="scientific">Methylobacterium goesingense</name>
    <dbReference type="NCBI Taxonomy" id="243690"/>
    <lineage>
        <taxon>Bacteria</taxon>
        <taxon>Pseudomonadati</taxon>
        <taxon>Pseudomonadota</taxon>
        <taxon>Alphaproteobacteria</taxon>
        <taxon>Hyphomicrobiales</taxon>
        <taxon>Methylobacteriaceae</taxon>
        <taxon>Methylobacterium</taxon>
    </lineage>
</organism>
<keyword evidence="3" id="KW-1185">Reference proteome</keyword>
<evidence type="ECO:0000313" key="2">
    <source>
        <dbReference type="EMBL" id="MET3694403.1"/>
    </source>
</evidence>
<protein>
    <recommendedName>
        <fullName evidence="4">Secreted protein</fullName>
    </recommendedName>
</protein>
<comment type="caution">
    <text evidence="2">The sequence shown here is derived from an EMBL/GenBank/DDBJ whole genome shotgun (WGS) entry which is preliminary data.</text>
</comment>
<evidence type="ECO:0000256" key="1">
    <source>
        <dbReference type="SAM" id="MobiDB-lite"/>
    </source>
</evidence>
<dbReference type="EMBL" id="JBEPMM010000014">
    <property type="protein sequence ID" value="MET3694403.1"/>
    <property type="molecule type" value="Genomic_DNA"/>
</dbReference>